<dbReference type="EMBL" id="JAPFFF010000004">
    <property type="protein sequence ID" value="KAK8891359.1"/>
    <property type="molecule type" value="Genomic_DNA"/>
</dbReference>
<dbReference type="InterPro" id="IPR016024">
    <property type="entry name" value="ARM-type_fold"/>
</dbReference>
<gene>
    <name evidence="1" type="ORF">M9Y10_028567</name>
</gene>
<dbReference type="InterPro" id="IPR011989">
    <property type="entry name" value="ARM-like"/>
</dbReference>
<proteinExistence type="predicted"/>
<evidence type="ECO:0008006" key="3">
    <source>
        <dbReference type="Google" id="ProtNLM"/>
    </source>
</evidence>
<organism evidence="1 2">
    <name type="scientific">Tritrichomonas musculus</name>
    <dbReference type="NCBI Taxonomy" id="1915356"/>
    <lineage>
        <taxon>Eukaryota</taxon>
        <taxon>Metamonada</taxon>
        <taxon>Parabasalia</taxon>
        <taxon>Tritrichomonadida</taxon>
        <taxon>Tritrichomonadidae</taxon>
        <taxon>Tritrichomonas</taxon>
    </lineage>
</organism>
<dbReference type="Proteomes" id="UP001470230">
    <property type="component" value="Unassembled WGS sequence"/>
</dbReference>
<sequence length="1122" mass="129998">MSDIEDEILSILNAFLSTDNHIRSEAESLYTQLENSNPEKMVNCLFKIIDSKKNTYELLLSLIKLSRFIEDSATNTCDYISASCLKRIQEKYLFLLGDGSCATVIRNYILSVIEDFIFITDGSENEWPELVPFFLSHLSDTKLQITPSTNIEFKNDDQYNPNYLSTKTDQTEQAFNDNIIISDNDTFNNDANETAYFLRTAAISFFTHFLILRPNDDLDSLVYPYLCLNSPNESERAASLKFMLISMYNKINSDINNDYIEKSGNNKTMNFISQLPQAFATLSQKYFTSIFSIFWKIFKRNGKVFSSILSGIIGLLITNFSDPSNDELFKRDSLFFFHRLYNYSKKCRKLINTDLIEKVIKIISTALQYPEIMPDLYEEAKETIYDILNNLCEKEHDDNKKTTNQNNALEIAQRYAEGSNCYVSSFFMNFFRDDMFIEKVFKNASSPNHFIRENGIFCLKKRIEHEATRDIGSFLFNKIKSKIYDINNNFNEDDYKDFVDLFCFWCQKSNKYDVEPFMKKIFDITNDHDSYLLLYCASIICCKCNQSAKYILKKVTNKLMRNCFHDEKKNSKDYEIEIDEDSNEDFINSFKLSIISNSYQCIEQNAAQENFQIILPLILSSSSSIYIINSTPFLEIMEIIGYNFIPFLDKIISHLFFLVRKDIENILPVLDCFEKIVSLFSSSNSLGPFLDSILNFAITYGTKENESESEEKLIIHENKEKMLLQMTQTEIQQIRLESIILLNLLIRNNWSNKTVYGKCLQFIMTEIPSETSENCLDALFSLVILFIEHEDEEKYKIKNESSDKDELVELIGLKKIEILEYFLSYVPFAVSKAIEKNSETLFASSASIFVLLLKRIPNEATELFFQVQKLIPHYSIYSPPVTPPSSFSSPFSRYSPTSVGTDDDHNNYNNSSNSNQLKCFSLMLWTDFVTFGPSEHTQQYLKTVIDDLKFYSEKENPLKNKNEEHFRKIAIICLYSYYTDLSKEKSDLEIETVFDEFYRIADKVNSNSTDIIEASTAAFATVLQKYVNERIFVLRTKQLIHLLDNIQRQTDESDTIYTVIFQLALLCLKNADIGDFFDPLIDLLQGGIDRRLISDSAIDDITQGIIELGDKASPRLRSIIQI</sequence>
<evidence type="ECO:0000313" key="1">
    <source>
        <dbReference type="EMBL" id="KAK8891359.1"/>
    </source>
</evidence>
<accession>A0ABR2KJR4</accession>
<protein>
    <recommendedName>
        <fullName evidence="3">MMS19 nucleotide excision repair protein</fullName>
    </recommendedName>
</protein>
<reference evidence="1 2" key="1">
    <citation type="submission" date="2024-04" db="EMBL/GenBank/DDBJ databases">
        <title>Tritrichomonas musculus Genome.</title>
        <authorList>
            <person name="Alves-Ferreira E."/>
            <person name="Grigg M."/>
            <person name="Lorenzi H."/>
            <person name="Galac M."/>
        </authorList>
    </citation>
    <scope>NUCLEOTIDE SEQUENCE [LARGE SCALE GENOMIC DNA]</scope>
    <source>
        <strain evidence="1 2">EAF2021</strain>
    </source>
</reference>
<keyword evidence="2" id="KW-1185">Reference proteome</keyword>
<evidence type="ECO:0000313" key="2">
    <source>
        <dbReference type="Proteomes" id="UP001470230"/>
    </source>
</evidence>
<comment type="caution">
    <text evidence="1">The sequence shown here is derived from an EMBL/GenBank/DDBJ whole genome shotgun (WGS) entry which is preliminary data.</text>
</comment>
<dbReference type="Gene3D" id="1.25.10.10">
    <property type="entry name" value="Leucine-rich Repeat Variant"/>
    <property type="match status" value="1"/>
</dbReference>
<dbReference type="SUPFAM" id="SSF48371">
    <property type="entry name" value="ARM repeat"/>
    <property type="match status" value="2"/>
</dbReference>
<name>A0ABR2KJR4_9EUKA</name>